<organism evidence="2 3">
    <name type="scientific">Draconibacterium aestuarii</name>
    <dbReference type="NCBI Taxonomy" id="2998507"/>
    <lineage>
        <taxon>Bacteria</taxon>
        <taxon>Pseudomonadati</taxon>
        <taxon>Bacteroidota</taxon>
        <taxon>Bacteroidia</taxon>
        <taxon>Marinilabiliales</taxon>
        <taxon>Prolixibacteraceae</taxon>
        <taxon>Draconibacterium</taxon>
    </lineage>
</organism>
<accession>A0A9X3FAR5</accession>
<dbReference type="EMBL" id="JAPOHD010000005">
    <property type="protein sequence ID" value="MCY1719078.1"/>
    <property type="molecule type" value="Genomic_DNA"/>
</dbReference>
<gene>
    <name evidence="2" type="ORF">OU798_01905</name>
</gene>
<dbReference type="Pfam" id="PF13568">
    <property type="entry name" value="OMP_b-brl_2"/>
    <property type="match status" value="1"/>
</dbReference>
<dbReference type="AlphaFoldDB" id="A0A9X3FAR5"/>
<dbReference type="RefSeq" id="WP_343331415.1">
    <property type="nucleotide sequence ID" value="NZ_JAPOHD010000005.1"/>
</dbReference>
<comment type="caution">
    <text evidence="2">The sequence shown here is derived from an EMBL/GenBank/DDBJ whole genome shotgun (WGS) entry which is preliminary data.</text>
</comment>
<name>A0A9X3FAR5_9BACT</name>
<reference evidence="2" key="1">
    <citation type="submission" date="2022-11" db="EMBL/GenBank/DDBJ databases">
        <title>Marilongibacter aestuarii gen. nov., sp. nov., isolated from tidal flat sediment.</title>
        <authorList>
            <person name="Jiayan W."/>
        </authorList>
    </citation>
    <scope>NUCLEOTIDE SEQUENCE</scope>
    <source>
        <strain evidence="2">Z1-6</strain>
    </source>
</reference>
<protein>
    <submittedName>
        <fullName evidence="2">Porin family protein</fullName>
    </submittedName>
</protein>
<keyword evidence="3" id="KW-1185">Reference proteome</keyword>
<sequence length="229" mass="26009">MKPIRVLPILFIVLFVFSARAQYPSVTFMGGVNGATMSYAQSSGETALEDSYKMLFGMNIGALYDHVLKKSRSEEFSVEAGVLFESKGFKQEMDEEGLFLENTTTLYYVDVPLYLKYRYRFRSLNKIYIGAGPYVGYGLFGNSEIAFQYEGADRQSSSEPVWGNESNESDFKRLDYGVTAKAGFLMVNGFNIALSYDYGLPNVAYLDDYQEYKHRLIRLSLGYTLKLED</sequence>
<dbReference type="Proteomes" id="UP001145087">
    <property type="component" value="Unassembled WGS sequence"/>
</dbReference>
<dbReference type="InterPro" id="IPR025665">
    <property type="entry name" value="Beta-barrel_OMP_2"/>
</dbReference>
<evidence type="ECO:0000313" key="2">
    <source>
        <dbReference type="EMBL" id="MCY1719078.1"/>
    </source>
</evidence>
<feature type="domain" description="Outer membrane protein beta-barrel" evidence="1">
    <location>
        <begin position="25"/>
        <end position="203"/>
    </location>
</feature>
<evidence type="ECO:0000313" key="3">
    <source>
        <dbReference type="Proteomes" id="UP001145087"/>
    </source>
</evidence>
<evidence type="ECO:0000259" key="1">
    <source>
        <dbReference type="Pfam" id="PF13568"/>
    </source>
</evidence>
<proteinExistence type="predicted"/>